<dbReference type="EMBL" id="JAAARO010000010">
    <property type="protein sequence ID" value="KAF5741698.1"/>
    <property type="molecule type" value="Genomic_DNA"/>
</dbReference>
<feature type="compositionally biased region" description="Polar residues" evidence="13">
    <location>
        <begin position="303"/>
        <end position="313"/>
    </location>
</feature>
<evidence type="ECO:0000256" key="4">
    <source>
        <dbReference type="ARBA" id="ARBA00022448"/>
    </source>
</evidence>
<evidence type="ECO:0000256" key="12">
    <source>
        <dbReference type="ARBA" id="ARBA00023242"/>
    </source>
</evidence>
<keyword evidence="8" id="KW-0810">Translation regulation</keyword>
<evidence type="ECO:0000256" key="3">
    <source>
        <dbReference type="ARBA" id="ARBA00009548"/>
    </source>
</evidence>
<feature type="compositionally biased region" description="Polar residues" evidence="13">
    <location>
        <begin position="389"/>
        <end position="409"/>
    </location>
</feature>
<keyword evidence="6" id="KW-0507">mRNA processing</keyword>
<feature type="domain" description="Btz" evidence="14">
    <location>
        <begin position="85"/>
        <end position="202"/>
    </location>
</feature>
<dbReference type="InParanoid" id="A0A7J7D5X4"/>
<feature type="compositionally biased region" description="Basic and acidic residues" evidence="13">
    <location>
        <begin position="159"/>
        <end position="189"/>
    </location>
</feature>
<keyword evidence="5" id="KW-0963">Cytoplasm</keyword>
<evidence type="ECO:0000256" key="5">
    <source>
        <dbReference type="ARBA" id="ARBA00022490"/>
    </source>
</evidence>
<dbReference type="GO" id="GO:0008380">
    <property type="term" value="P:RNA splicing"/>
    <property type="evidence" value="ECO:0007669"/>
    <property type="project" value="UniProtKB-KW"/>
</dbReference>
<dbReference type="AlphaFoldDB" id="A0A7J7D5X4"/>
<keyword evidence="9" id="KW-0694">RNA-binding</keyword>
<feature type="compositionally biased region" description="Low complexity" evidence="13">
    <location>
        <begin position="273"/>
        <end position="290"/>
    </location>
</feature>
<dbReference type="GO" id="GO:0000184">
    <property type="term" value="P:nuclear-transcribed mRNA catabolic process, nonsense-mediated decay"/>
    <property type="evidence" value="ECO:0007669"/>
    <property type="project" value="UniProtKB-KW"/>
</dbReference>
<evidence type="ECO:0000256" key="6">
    <source>
        <dbReference type="ARBA" id="ARBA00022664"/>
    </source>
</evidence>
<proteinExistence type="inferred from homology"/>
<keyword evidence="10" id="KW-0866">Nonsense-mediated mRNA decay</keyword>
<feature type="compositionally biased region" description="Low complexity" evidence="13">
    <location>
        <begin position="427"/>
        <end position="445"/>
    </location>
</feature>
<evidence type="ECO:0000256" key="1">
    <source>
        <dbReference type="ARBA" id="ARBA00004123"/>
    </source>
</evidence>
<evidence type="ECO:0000313" key="16">
    <source>
        <dbReference type="Proteomes" id="UP000593562"/>
    </source>
</evidence>
<feature type="compositionally biased region" description="Basic and acidic residues" evidence="13">
    <location>
        <begin position="58"/>
        <end position="68"/>
    </location>
</feature>
<dbReference type="GO" id="GO:0051028">
    <property type="term" value="P:mRNA transport"/>
    <property type="evidence" value="ECO:0007669"/>
    <property type="project" value="UniProtKB-KW"/>
</dbReference>
<evidence type="ECO:0000256" key="13">
    <source>
        <dbReference type="SAM" id="MobiDB-lite"/>
    </source>
</evidence>
<reference evidence="15 16" key="1">
    <citation type="journal article" date="2020" name="Nat. Commun.">
        <title>Genome of Tripterygium wilfordii and identification of cytochrome P450 involved in triptolide biosynthesis.</title>
        <authorList>
            <person name="Tu L."/>
            <person name="Su P."/>
            <person name="Zhang Z."/>
            <person name="Gao L."/>
            <person name="Wang J."/>
            <person name="Hu T."/>
            <person name="Zhou J."/>
            <person name="Zhang Y."/>
            <person name="Zhao Y."/>
            <person name="Liu Y."/>
            <person name="Song Y."/>
            <person name="Tong Y."/>
            <person name="Lu Y."/>
            <person name="Yang J."/>
            <person name="Xu C."/>
            <person name="Jia M."/>
            <person name="Peters R.J."/>
            <person name="Huang L."/>
            <person name="Gao W."/>
        </authorList>
    </citation>
    <scope>NUCLEOTIDE SEQUENCE [LARGE SCALE GENOMIC DNA]</scope>
    <source>
        <strain evidence="16">cv. XIE 37</strain>
        <tissue evidence="15">Leaf</tissue>
    </source>
</reference>
<feature type="compositionally biased region" description="Basic and acidic residues" evidence="13">
    <location>
        <begin position="1"/>
        <end position="11"/>
    </location>
</feature>
<feature type="compositionally biased region" description="Polar residues" evidence="13">
    <location>
        <begin position="592"/>
        <end position="621"/>
    </location>
</feature>
<name>A0A7J7D5X4_TRIWF</name>
<evidence type="ECO:0000313" key="15">
    <source>
        <dbReference type="EMBL" id="KAF5741698.1"/>
    </source>
</evidence>
<dbReference type="FunCoup" id="A0A7J7D5X4">
    <property type="interactions" value="3465"/>
</dbReference>
<dbReference type="InterPro" id="IPR018545">
    <property type="entry name" value="Btz_dom"/>
</dbReference>
<keyword evidence="16" id="KW-1185">Reference proteome</keyword>
<keyword evidence="4" id="KW-0813">Transport</keyword>
<evidence type="ECO:0000256" key="7">
    <source>
        <dbReference type="ARBA" id="ARBA00022816"/>
    </source>
</evidence>
<feature type="compositionally biased region" description="Polar residues" evidence="13">
    <location>
        <begin position="362"/>
        <end position="379"/>
    </location>
</feature>
<protein>
    <recommendedName>
        <fullName evidence="14">Btz domain-containing protein</fullName>
    </recommendedName>
</protein>
<feature type="compositionally biased region" description="Acidic residues" evidence="13">
    <location>
        <begin position="112"/>
        <end position="121"/>
    </location>
</feature>
<dbReference type="PANTHER" id="PTHR46837">
    <property type="entry name" value="PROTEIN MLN51 HOMOLOG"/>
    <property type="match status" value="1"/>
</dbReference>
<feature type="compositionally biased region" description="Polar residues" evidence="13">
    <location>
        <begin position="218"/>
        <end position="228"/>
    </location>
</feature>
<feature type="compositionally biased region" description="Polar residues" evidence="13">
    <location>
        <begin position="248"/>
        <end position="262"/>
    </location>
</feature>
<dbReference type="Pfam" id="PF09405">
    <property type="entry name" value="Btz"/>
    <property type="match status" value="1"/>
</dbReference>
<evidence type="ECO:0000256" key="8">
    <source>
        <dbReference type="ARBA" id="ARBA00022845"/>
    </source>
</evidence>
<feature type="region of interest" description="Disordered" evidence="13">
    <location>
        <begin position="1"/>
        <end position="320"/>
    </location>
</feature>
<evidence type="ECO:0000256" key="2">
    <source>
        <dbReference type="ARBA" id="ARBA00004496"/>
    </source>
</evidence>
<comment type="subcellular location">
    <subcellularLocation>
        <location evidence="2">Cytoplasm</location>
    </subcellularLocation>
    <subcellularLocation>
        <location evidence="1">Nucleus</location>
    </subcellularLocation>
</comment>
<comment type="similarity">
    <text evidence="3">Belongs to the CASC3 family.</text>
</comment>
<accession>A0A7J7D5X4</accession>
<keyword evidence="11" id="KW-0508">mRNA splicing</keyword>
<organism evidence="15 16">
    <name type="scientific">Tripterygium wilfordii</name>
    <name type="common">Thunder God vine</name>
    <dbReference type="NCBI Taxonomy" id="458696"/>
    <lineage>
        <taxon>Eukaryota</taxon>
        <taxon>Viridiplantae</taxon>
        <taxon>Streptophyta</taxon>
        <taxon>Embryophyta</taxon>
        <taxon>Tracheophyta</taxon>
        <taxon>Spermatophyta</taxon>
        <taxon>Magnoliopsida</taxon>
        <taxon>eudicotyledons</taxon>
        <taxon>Gunneridae</taxon>
        <taxon>Pentapetalae</taxon>
        <taxon>rosids</taxon>
        <taxon>fabids</taxon>
        <taxon>Celastrales</taxon>
        <taxon>Celastraceae</taxon>
        <taxon>Tripterygium</taxon>
    </lineage>
</organism>
<feature type="compositionally biased region" description="Acidic residues" evidence="13">
    <location>
        <begin position="20"/>
        <end position="57"/>
    </location>
</feature>
<feature type="compositionally biased region" description="Basic and acidic residues" evidence="13">
    <location>
        <begin position="138"/>
        <end position="148"/>
    </location>
</feature>
<feature type="region of interest" description="Disordered" evidence="13">
    <location>
        <begin position="587"/>
        <end position="648"/>
    </location>
</feature>
<dbReference type="PANTHER" id="PTHR46837:SF5">
    <property type="entry name" value="PROTEIN MLN51 HOMOLOG"/>
    <property type="match status" value="1"/>
</dbReference>
<dbReference type="GO" id="GO:0005737">
    <property type="term" value="C:cytoplasm"/>
    <property type="evidence" value="ECO:0007669"/>
    <property type="project" value="UniProtKB-SubCell"/>
</dbReference>
<dbReference type="GO" id="GO:0006397">
    <property type="term" value="P:mRNA processing"/>
    <property type="evidence" value="ECO:0007669"/>
    <property type="project" value="UniProtKB-KW"/>
</dbReference>
<sequence>MDSKAPIHSDESDGQGGAADYDEDEYVEDEEEYIEDEEGEEAYEEEEEEILDGEGEVVEGKERSEERVNSAGTGSGRDANAVDVGMDNEMQGNVRRNAEEVAADVPAGNHVEEEDVEEEEDKKENEPFAVPTAGAFYMHDDRFRDNAAGRHRRTYGGRKLWESKDDRKWGHDKFEEVSIQERHYDEGRRTSRGRGYQARGKNRGPDHVYGRGNRPKVYNNSNRNQNQPKGVRGRGPIRYAKPVERTSHTSSGKSFTSTSNAQPEPLPARKQVFASSLSSASPPFFPSGSSNKDVALAHKRDVQTGSTSRSNRPTGIDGSFSVQDTNALLRKNKVADSVGMEKLYINDSMNGAAGKPLPNLQALPSGSSLVNTVKPSESRVQGRGVAVQGQMTYQPSPSSNQARFSSPMQPHTAHRGTMQNRGRPSVQASGQQLGQRSGSRSQASSPPKTATSMSSYEPGEVESSSVSNKSKFEVVGKAKGNIQGNGRGSFMYNGAQPQVMGATGSMAVGRGDQDFPATSAFLPVMQFGGQHPGGIGVPAVGMAFPGYVANPHGLGNSEMTWLPLLAGASGALGATYRPPYIAVDGAYHARPSGQTSSMGSTSNDNHSNKPNNDWNPSQRPESVNDDFGQKQNKPPRRYSEMNFSQSNS</sequence>
<comment type="caution">
    <text evidence="15">The sequence shown here is derived from an EMBL/GenBank/DDBJ whole genome shotgun (WGS) entry which is preliminary data.</text>
</comment>
<dbReference type="SMART" id="SM01044">
    <property type="entry name" value="Btz"/>
    <property type="match status" value="1"/>
</dbReference>
<dbReference type="Proteomes" id="UP000593562">
    <property type="component" value="Unassembled WGS sequence"/>
</dbReference>
<dbReference type="GO" id="GO:0006417">
    <property type="term" value="P:regulation of translation"/>
    <property type="evidence" value="ECO:0007669"/>
    <property type="project" value="UniProtKB-KW"/>
</dbReference>
<evidence type="ECO:0000256" key="11">
    <source>
        <dbReference type="ARBA" id="ARBA00023187"/>
    </source>
</evidence>
<feature type="region of interest" description="Disordered" evidence="13">
    <location>
        <begin position="348"/>
        <end position="468"/>
    </location>
</feature>
<evidence type="ECO:0000256" key="10">
    <source>
        <dbReference type="ARBA" id="ARBA00023161"/>
    </source>
</evidence>
<dbReference type="GO" id="GO:0035145">
    <property type="term" value="C:exon-exon junction complex"/>
    <property type="evidence" value="ECO:0007669"/>
    <property type="project" value="InterPro"/>
</dbReference>
<dbReference type="InterPro" id="IPR044796">
    <property type="entry name" value="MLN51_plant"/>
</dbReference>
<evidence type="ECO:0000259" key="14">
    <source>
        <dbReference type="SMART" id="SM01044"/>
    </source>
</evidence>
<evidence type="ECO:0000256" key="9">
    <source>
        <dbReference type="ARBA" id="ARBA00022884"/>
    </source>
</evidence>
<dbReference type="GO" id="GO:0003729">
    <property type="term" value="F:mRNA binding"/>
    <property type="evidence" value="ECO:0007669"/>
    <property type="project" value="InterPro"/>
</dbReference>
<keyword evidence="7" id="KW-0509">mRNA transport</keyword>
<feature type="compositionally biased region" description="Polar residues" evidence="13">
    <location>
        <begin position="446"/>
        <end position="455"/>
    </location>
</feature>
<keyword evidence="12" id="KW-0539">Nucleus</keyword>
<gene>
    <name evidence="15" type="ORF">HS088_TW10G00702</name>
</gene>